<dbReference type="Proteomes" id="UP000198440">
    <property type="component" value="Unassembled WGS sequence"/>
</dbReference>
<evidence type="ECO:0000259" key="2">
    <source>
        <dbReference type="PROSITE" id="PS50263"/>
    </source>
</evidence>
<dbReference type="Pfam" id="PF00795">
    <property type="entry name" value="CN_hydrolase"/>
    <property type="match status" value="1"/>
</dbReference>
<dbReference type="SUPFAM" id="SSF56317">
    <property type="entry name" value="Carbon-nitrogen hydrolase"/>
    <property type="match status" value="1"/>
</dbReference>
<dbReference type="PANTHER" id="PTHR43674">
    <property type="entry name" value="NITRILASE C965.09-RELATED"/>
    <property type="match status" value="1"/>
</dbReference>
<gene>
    <name evidence="3" type="ORF">SAMN04488078_100731</name>
</gene>
<evidence type="ECO:0000313" key="3">
    <source>
        <dbReference type="EMBL" id="SNS20345.1"/>
    </source>
</evidence>
<organism evidence="3 4">
    <name type="scientific">Antarctobacter heliothermus</name>
    <dbReference type="NCBI Taxonomy" id="74033"/>
    <lineage>
        <taxon>Bacteria</taxon>
        <taxon>Pseudomonadati</taxon>
        <taxon>Pseudomonadota</taxon>
        <taxon>Alphaproteobacteria</taxon>
        <taxon>Rhodobacterales</taxon>
        <taxon>Roseobacteraceae</taxon>
        <taxon>Antarctobacter</taxon>
    </lineage>
</organism>
<proteinExistence type="predicted"/>
<dbReference type="Gene3D" id="3.60.110.10">
    <property type="entry name" value="Carbon-nitrogen hydrolase"/>
    <property type="match status" value="1"/>
</dbReference>
<dbReference type="RefSeq" id="WP_089276855.1">
    <property type="nucleotide sequence ID" value="NZ_FZON01000007.1"/>
</dbReference>
<protein>
    <submittedName>
        <fullName evidence="3">Predicted amidohydrolase</fullName>
    </submittedName>
</protein>
<keyword evidence="1 3" id="KW-0378">Hydrolase</keyword>
<evidence type="ECO:0000256" key="1">
    <source>
        <dbReference type="ARBA" id="ARBA00022801"/>
    </source>
</evidence>
<dbReference type="InterPro" id="IPR003010">
    <property type="entry name" value="C-N_Hydrolase"/>
</dbReference>
<dbReference type="InterPro" id="IPR036526">
    <property type="entry name" value="C-N_Hydrolase_sf"/>
</dbReference>
<sequence length="298" mass="31577">MKVATASYPADFLADWDAYVAKLTQWVSEAAGSGAQLLVFPEYGAMELATLDGRAVALDLEASIHAVAARIPAVDALHSDLAGRFGVHILAASAPVVDTAVAARPVNRARLFTPTGGMGVQDKQIMTRFEREEWHIAPGGPLRLFETALGKIGILICYDSEFPLLGRALQDADLLLVPSVTEALSGHSRVRIGAQARALEAQCVAIMSSVVGTADWSQSIDESVGRGAVFGPPDVGFPATGILAEGALNVPGWTYAEVDLDAIAHVRQDGVTLNRTHWDDQLGRDDAVPVTVPRSFVT</sequence>
<dbReference type="GO" id="GO:0016811">
    <property type="term" value="F:hydrolase activity, acting on carbon-nitrogen (but not peptide) bonds, in linear amides"/>
    <property type="evidence" value="ECO:0007669"/>
    <property type="project" value="TreeGrafter"/>
</dbReference>
<dbReference type="EMBL" id="FZON01000007">
    <property type="protein sequence ID" value="SNS20345.1"/>
    <property type="molecule type" value="Genomic_DNA"/>
</dbReference>
<dbReference type="CDD" id="cd07574">
    <property type="entry name" value="nitrilase_Rim1_like"/>
    <property type="match status" value="1"/>
</dbReference>
<dbReference type="InterPro" id="IPR050345">
    <property type="entry name" value="Aliph_Amidase/BUP"/>
</dbReference>
<name>A0A239CJJ2_9RHOB</name>
<feature type="domain" description="CN hydrolase" evidence="2">
    <location>
        <begin position="1"/>
        <end position="260"/>
    </location>
</feature>
<reference evidence="3 4" key="1">
    <citation type="submission" date="2017-06" db="EMBL/GenBank/DDBJ databases">
        <authorList>
            <person name="Kim H.J."/>
            <person name="Triplett B.A."/>
        </authorList>
    </citation>
    <scope>NUCLEOTIDE SEQUENCE [LARGE SCALE GENOMIC DNA]</scope>
    <source>
        <strain evidence="3 4">DSM 11445</strain>
    </source>
</reference>
<dbReference type="PANTHER" id="PTHR43674:SF16">
    <property type="entry name" value="CARBON-NITROGEN FAMILY, PUTATIVE (AFU_ORTHOLOGUE AFUA_5G02350)-RELATED"/>
    <property type="match status" value="1"/>
</dbReference>
<dbReference type="PROSITE" id="PS50263">
    <property type="entry name" value="CN_HYDROLASE"/>
    <property type="match status" value="1"/>
</dbReference>
<dbReference type="AlphaFoldDB" id="A0A239CJJ2"/>
<evidence type="ECO:0000313" key="4">
    <source>
        <dbReference type="Proteomes" id="UP000198440"/>
    </source>
</evidence>
<accession>A0A239CJJ2</accession>
<dbReference type="OrthoDB" id="9811121at2"/>